<accession>A0A9D4LAE6</accession>
<proteinExistence type="predicted"/>
<gene>
    <name evidence="1" type="ORF">DPMN_096781</name>
</gene>
<evidence type="ECO:0000313" key="1">
    <source>
        <dbReference type="EMBL" id="KAH3854244.1"/>
    </source>
</evidence>
<organism evidence="1 2">
    <name type="scientific">Dreissena polymorpha</name>
    <name type="common">Zebra mussel</name>
    <name type="synonym">Mytilus polymorpha</name>
    <dbReference type="NCBI Taxonomy" id="45954"/>
    <lineage>
        <taxon>Eukaryota</taxon>
        <taxon>Metazoa</taxon>
        <taxon>Spiralia</taxon>
        <taxon>Lophotrochozoa</taxon>
        <taxon>Mollusca</taxon>
        <taxon>Bivalvia</taxon>
        <taxon>Autobranchia</taxon>
        <taxon>Heteroconchia</taxon>
        <taxon>Euheterodonta</taxon>
        <taxon>Imparidentia</taxon>
        <taxon>Neoheterodontei</taxon>
        <taxon>Myida</taxon>
        <taxon>Dreissenoidea</taxon>
        <taxon>Dreissenidae</taxon>
        <taxon>Dreissena</taxon>
    </lineage>
</organism>
<name>A0A9D4LAE6_DREPO</name>
<dbReference type="PANTHER" id="PTHR33395:SF22">
    <property type="entry name" value="REVERSE TRANSCRIPTASE DOMAIN-CONTAINING PROTEIN"/>
    <property type="match status" value="1"/>
</dbReference>
<reference evidence="1" key="1">
    <citation type="journal article" date="2019" name="bioRxiv">
        <title>The Genome of the Zebra Mussel, Dreissena polymorpha: A Resource for Invasive Species Research.</title>
        <authorList>
            <person name="McCartney M.A."/>
            <person name="Auch B."/>
            <person name="Kono T."/>
            <person name="Mallez S."/>
            <person name="Zhang Y."/>
            <person name="Obille A."/>
            <person name="Becker A."/>
            <person name="Abrahante J.E."/>
            <person name="Garbe J."/>
            <person name="Badalamenti J.P."/>
            <person name="Herman A."/>
            <person name="Mangelson H."/>
            <person name="Liachko I."/>
            <person name="Sullivan S."/>
            <person name="Sone E.D."/>
            <person name="Koren S."/>
            <person name="Silverstein K.A.T."/>
            <person name="Beckman K.B."/>
            <person name="Gohl D.M."/>
        </authorList>
    </citation>
    <scope>NUCLEOTIDE SEQUENCE</scope>
    <source>
        <strain evidence="1">Duluth1</strain>
        <tissue evidence="1">Whole animal</tissue>
    </source>
</reference>
<evidence type="ECO:0000313" key="2">
    <source>
        <dbReference type="Proteomes" id="UP000828390"/>
    </source>
</evidence>
<dbReference type="EMBL" id="JAIWYP010000003">
    <property type="protein sequence ID" value="KAH3854244.1"/>
    <property type="molecule type" value="Genomic_DNA"/>
</dbReference>
<dbReference type="GO" id="GO:0007508">
    <property type="term" value="P:larval heart development"/>
    <property type="evidence" value="ECO:0007669"/>
    <property type="project" value="TreeGrafter"/>
</dbReference>
<dbReference type="Proteomes" id="UP000828390">
    <property type="component" value="Unassembled WGS sequence"/>
</dbReference>
<dbReference type="GO" id="GO:0031012">
    <property type="term" value="C:extracellular matrix"/>
    <property type="evidence" value="ECO:0007669"/>
    <property type="project" value="TreeGrafter"/>
</dbReference>
<comment type="caution">
    <text evidence="1">The sequence shown here is derived from an EMBL/GenBank/DDBJ whole genome shotgun (WGS) entry which is preliminary data.</text>
</comment>
<protein>
    <submittedName>
        <fullName evidence="1">Uncharacterized protein</fullName>
    </submittedName>
</protein>
<dbReference type="AlphaFoldDB" id="A0A9D4LAE6"/>
<dbReference type="PANTHER" id="PTHR33395">
    <property type="entry name" value="TRANSCRIPTASE, PUTATIVE-RELATED-RELATED"/>
    <property type="match status" value="1"/>
</dbReference>
<keyword evidence="2" id="KW-1185">Reference proteome</keyword>
<reference evidence="1" key="2">
    <citation type="submission" date="2020-11" db="EMBL/GenBank/DDBJ databases">
        <authorList>
            <person name="McCartney M.A."/>
            <person name="Auch B."/>
            <person name="Kono T."/>
            <person name="Mallez S."/>
            <person name="Becker A."/>
            <person name="Gohl D.M."/>
            <person name="Silverstein K.A.T."/>
            <person name="Koren S."/>
            <person name="Bechman K.B."/>
            <person name="Herman A."/>
            <person name="Abrahante J.E."/>
            <person name="Garbe J."/>
        </authorList>
    </citation>
    <scope>NUCLEOTIDE SEQUENCE</scope>
    <source>
        <strain evidence="1">Duluth1</strain>
        <tissue evidence="1">Whole animal</tissue>
    </source>
</reference>
<sequence>MKQCQQLLDISKKNAFLVQTVDKPTRITEYTENLLDLFFSNNQSLINRCEVLPGIADHDAIFVESSLRPMRVRKPPRKVYLYKKADFDSLRDELSAYLPEFTDNTANISVDHTWKAFENKLKSLISKYIPTKTLSANKVQKPWITKTIKSLHRKRNKLHSKFKSTGSLKDRRRYLHAKKETQKQERQEYWRYIENLIEVDPTYTEQHSKQK</sequence>
<dbReference type="GO" id="GO:0061343">
    <property type="term" value="P:cell adhesion involved in heart morphogenesis"/>
    <property type="evidence" value="ECO:0007669"/>
    <property type="project" value="TreeGrafter"/>
</dbReference>